<proteinExistence type="predicted"/>
<gene>
    <name evidence="1" type="ORF">RMSM_02873</name>
</gene>
<dbReference type="SUPFAM" id="SSF51569">
    <property type="entry name" value="Aldolase"/>
    <property type="match status" value="1"/>
</dbReference>
<feature type="non-terminal residue" evidence="1">
    <location>
        <position position="143"/>
    </location>
</feature>
<reference evidence="1 2" key="1">
    <citation type="journal article" date="2013" name="Mar. Genomics">
        <title>Expression of sulfatases in Rhodopirellula baltica and the diversity of sulfatases in the genus Rhodopirellula.</title>
        <authorList>
            <person name="Wegner C.E."/>
            <person name="Richter-Heitmann T."/>
            <person name="Klindworth A."/>
            <person name="Klockow C."/>
            <person name="Richter M."/>
            <person name="Achstetter T."/>
            <person name="Glockner F.O."/>
            <person name="Harder J."/>
        </authorList>
    </citation>
    <scope>NUCLEOTIDE SEQUENCE [LARGE SCALE GENOMIC DNA]</scope>
    <source>
        <strain evidence="1 2">SM1</strain>
    </source>
</reference>
<dbReference type="Gene3D" id="3.20.20.70">
    <property type="entry name" value="Aldolase class I"/>
    <property type="match status" value="1"/>
</dbReference>
<organism evidence="1 2">
    <name type="scientific">Rhodopirellula maiorica SM1</name>
    <dbReference type="NCBI Taxonomy" id="1265738"/>
    <lineage>
        <taxon>Bacteria</taxon>
        <taxon>Pseudomonadati</taxon>
        <taxon>Planctomycetota</taxon>
        <taxon>Planctomycetia</taxon>
        <taxon>Pirellulales</taxon>
        <taxon>Pirellulaceae</taxon>
        <taxon>Novipirellula</taxon>
    </lineage>
</organism>
<evidence type="ECO:0000313" key="1">
    <source>
        <dbReference type="EMBL" id="EMI20196.1"/>
    </source>
</evidence>
<protein>
    <recommendedName>
        <fullName evidence="3">5-dehydro-4-deoxyglucarate dehydratase</fullName>
    </recommendedName>
</protein>
<keyword evidence="2" id="KW-1185">Reference proteome</keyword>
<accession>M5RLV8</accession>
<evidence type="ECO:0000313" key="2">
    <source>
        <dbReference type="Proteomes" id="UP000011991"/>
    </source>
</evidence>
<name>M5RLV8_9BACT</name>
<dbReference type="Proteomes" id="UP000011991">
    <property type="component" value="Unassembled WGS sequence"/>
</dbReference>
<dbReference type="InterPro" id="IPR013785">
    <property type="entry name" value="Aldolase_TIM"/>
</dbReference>
<evidence type="ECO:0008006" key="3">
    <source>
        <dbReference type="Google" id="ProtNLM"/>
    </source>
</evidence>
<dbReference type="EMBL" id="ANOG01000410">
    <property type="protein sequence ID" value="EMI20196.1"/>
    <property type="molecule type" value="Genomic_DNA"/>
</dbReference>
<comment type="caution">
    <text evidence="1">The sequence shown here is derived from an EMBL/GenBank/DDBJ whole genome shotgun (WGS) entry which is preliminary data.</text>
</comment>
<sequence length="143" mass="15776">MYTAPFSSAQLRESVIAVPPLARDASLKIDHAENAKLIKHIEAGGVRSLLYGGNAVFYHVRLAEYESLLKMLADETADDTVVVPSVGPAYGFAMDQIEVLREFDFPTAMLLPARDIVDQDGIATATRRLAEFYGKPLVLYLKF</sequence>
<dbReference type="AlphaFoldDB" id="M5RLV8"/>